<feature type="domain" description="FAD-binding FR-type" evidence="7">
    <location>
        <begin position="59"/>
        <end position="154"/>
    </location>
</feature>
<protein>
    <recommendedName>
        <fullName evidence="2">cytochrome-b5 reductase</fullName>
        <ecNumber evidence="2">1.6.2.2</ecNumber>
    </recommendedName>
</protein>
<comment type="caution">
    <text evidence="8">The sequence shown here is derived from an EMBL/GenBank/DDBJ whole genome shotgun (WGS) entry which is preliminary data.</text>
</comment>
<dbReference type="AlphaFoldDB" id="A0A8J2SCD6"/>
<feature type="binding site" evidence="6">
    <location>
        <position position="107"/>
    </location>
    <ligand>
        <name>FAD</name>
        <dbReference type="ChEBI" id="CHEBI:57692"/>
    </ligand>
</feature>
<dbReference type="Gene3D" id="2.40.30.10">
    <property type="entry name" value="Translation factors"/>
    <property type="match status" value="1"/>
</dbReference>
<proteinExistence type="predicted"/>
<dbReference type="GO" id="GO:0090524">
    <property type="term" value="F:cytochrome-b5 reductase activity, acting on NADH"/>
    <property type="evidence" value="ECO:0007669"/>
    <property type="project" value="UniProtKB-EC"/>
</dbReference>
<dbReference type="EC" id="1.6.2.2" evidence="2"/>
<dbReference type="EMBL" id="CAKKNE010000002">
    <property type="protein sequence ID" value="CAH0369185.1"/>
    <property type="molecule type" value="Genomic_DNA"/>
</dbReference>
<dbReference type="SUPFAM" id="SSF52343">
    <property type="entry name" value="Ferredoxin reductase-like, C-terminal NADP-linked domain"/>
    <property type="match status" value="1"/>
</dbReference>
<dbReference type="InterPro" id="IPR017927">
    <property type="entry name" value="FAD-bd_FR_type"/>
</dbReference>
<evidence type="ECO:0000256" key="1">
    <source>
        <dbReference type="ARBA" id="ARBA00001974"/>
    </source>
</evidence>
<dbReference type="Pfam" id="PF00175">
    <property type="entry name" value="NAD_binding_1"/>
    <property type="match status" value="1"/>
</dbReference>
<dbReference type="CDD" id="cd06183">
    <property type="entry name" value="cyt_b5_reduct_like"/>
    <property type="match status" value="1"/>
</dbReference>
<dbReference type="SUPFAM" id="SSF63380">
    <property type="entry name" value="Riboflavin synthase domain-like"/>
    <property type="match status" value="1"/>
</dbReference>
<evidence type="ECO:0000256" key="4">
    <source>
        <dbReference type="ARBA" id="ARBA00022827"/>
    </source>
</evidence>
<feature type="binding site" evidence="6">
    <location>
        <position position="105"/>
    </location>
    <ligand>
        <name>FAD</name>
        <dbReference type="ChEBI" id="CHEBI:57692"/>
    </ligand>
</feature>
<feature type="non-terminal residue" evidence="8">
    <location>
        <position position="1"/>
    </location>
</feature>
<feature type="binding site" evidence="6">
    <location>
        <position position="130"/>
    </location>
    <ligand>
        <name>FAD</name>
        <dbReference type="ChEBI" id="CHEBI:57692"/>
    </ligand>
</feature>
<evidence type="ECO:0000256" key="5">
    <source>
        <dbReference type="ARBA" id="ARBA00023002"/>
    </source>
</evidence>
<evidence type="ECO:0000313" key="9">
    <source>
        <dbReference type="Proteomes" id="UP000789595"/>
    </source>
</evidence>
<dbReference type="Proteomes" id="UP000789595">
    <property type="component" value="Unassembled WGS sequence"/>
</dbReference>
<dbReference type="PANTHER" id="PTHR19370:SF171">
    <property type="entry name" value="NADH-CYTOCHROME B5 REDUCTASE 2"/>
    <property type="match status" value="1"/>
</dbReference>
<keyword evidence="5" id="KW-0560">Oxidoreductase</keyword>
<evidence type="ECO:0000256" key="2">
    <source>
        <dbReference type="ARBA" id="ARBA00012011"/>
    </source>
</evidence>
<dbReference type="InterPro" id="IPR001433">
    <property type="entry name" value="OxRdtase_FAD/NAD-bd"/>
</dbReference>
<organism evidence="8 9">
    <name type="scientific">Pelagomonas calceolata</name>
    <dbReference type="NCBI Taxonomy" id="35677"/>
    <lineage>
        <taxon>Eukaryota</taxon>
        <taxon>Sar</taxon>
        <taxon>Stramenopiles</taxon>
        <taxon>Ochrophyta</taxon>
        <taxon>Pelagophyceae</taxon>
        <taxon>Pelagomonadales</taxon>
        <taxon>Pelagomonadaceae</taxon>
        <taxon>Pelagomonas</taxon>
    </lineage>
</organism>
<evidence type="ECO:0000259" key="7">
    <source>
        <dbReference type="PROSITE" id="PS51384"/>
    </source>
</evidence>
<dbReference type="Gene3D" id="3.40.50.80">
    <property type="entry name" value="Nucleotide-binding domain of ferredoxin-NADP reductase (FNR) module"/>
    <property type="match status" value="1"/>
</dbReference>
<evidence type="ECO:0000256" key="3">
    <source>
        <dbReference type="ARBA" id="ARBA00022630"/>
    </source>
</evidence>
<dbReference type="PANTHER" id="PTHR19370">
    <property type="entry name" value="NADH-CYTOCHROME B5 REDUCTASE"/>
    <property type="match status" value="1"/>
</dbReference>
<sequence>VFGRSSNHAARGRLRAGTGSLIPLMRPPIPRSRAITYAGAAAASAGAAWLAYRHRQKQDALMTCRLESVTDLSRDTARYRFATPRPLNSTPMAHVLAVDEGNILRPYTPVAESDTGFEIVVRRYAGGYFSDKFENLKVGEALTFKGPEPTLPYAPNAFDCVAFVCGGTGAAPAVQLLRAALADKEDTTRFRVLYLARTKRDQTLKRDLDALKCDRLDLFCACDDVDGLVDATMLRRCLPAPSDTKSAVLVSGPPGLVRRLCGTIDKREPLGGLLAEMGYGAQVARLD</sequence>
<dbReference type="InterPro" id="IPR001834">
    <property type="entry name" value="CBR-like"/>
</dbReference>
<feature type="binding site" evidence="6">
    <location>
        <position position="120"/>
    </location>
    <ligand>
        <name>FAD</name>
        <dbReference type="ChEBI" id="CHEBI:57692"/>
    </ligand>
</feature>
<dbReference type="Pfam" id="PF00970">
    <property type="entry name" value="FAD_binding_6"/>
    <property type="match status" value="1"/>
</dbReference>
<reference evidence="8" key="1">
    <citation type="submission" date="2021-11" db="EMBL/GenBank/DDBJ databases">
        <authorList>
            <consortium name="Genoscope - CEA"/>
            <person name="William W."/>
        </authorList>
    </citation>
    <scope>NUCLEOTIDE SEQUENCE</scope>
</reference>
<gene>
    <name evidence="8" type="ORF">PECAL_2P22970</name>
</gene>
<keyword evidence="9" id="KW-1185">Reference proteome</keyword>
<evidence type="ECO:0000256" key="6">
    <source>
        <dbReference type="PIRSR" id="PIRSR601834-1"/>
    </source>
</evidence>
<dbReference type="OrthoDB" id="432685at2759"/>
<comment type="cofactor">
    <cofactor evidence="1 6">
        <name>FAD</name>
        <dbReference type="ChEBI" id="CHEBI:57692"/>
    </cofactor>
</comment>
<dbReference type="PROSITE" id="PS51384">
    <property type="entry name" value="FAD_FR"/>
    <property type="match status" value="1"/>
</dbReference>
<feature type="binding site" evidence="6">
    <location>
        <position position="106"/>
    </location>
    <ligand>
        <name>FAD</name>
        <dbReference type="ChEBI" id="CHEBI:57692"/>
    </ligand>
</feature>
<evidence type="ECO:0000313" key="8">
    <source>
        <dbReference type="EMBL" id="CAH0369185.1"/>
    </source>
</evidence>
<accession>A0A8J2SCD6</accession>
<keyword evidence="3 6" id="KW-0285">Flavoprotein</keyword>
<dbReference type="InterPro" id="IPR008333">
    <property type="entry name" value="Cbr1-like_FAD-bd_dom"/>
</dbReference>
<keyword evidence="4 6" id="KW-0274">FAD</keyword>
<dbReference type="PRINTS" id="PR00406">
    <property type="entry name" value="CYTB5RDTASE"/>
</dbReference>
<dbReference type="InterPro" id="IPR039261">
    <property type="entry name" value="FNR_nucleotide-bd"/>
</dbReference>
<name>A0A8J2SCD6_9STRA</name>
<dbReference type="InterPro" id="IPR017938">
    <property type="entry name" value="Riboflavin_synthase-like_b-brl"/>
</dbReference>